<reference evidence="2 3" key="1">
    <citation type="submission" date="2024-04" db="EMBL/GenBank/DDBJ databases">
        <authorList>
            <person name="Waldvogel A.-M."/>
            <person name="Schoenle A."/>
        </authorList>
    </citation>
    <scope>NUCLEOTIDE SEQUENCE [LARGE SCALE GENOMIC DNA]</scope>
</reference>
<feature type="chain" id="PRO_5043920709" evidence="1">
    <location>
        <begin position="20"/>
        <end position="88"/>
    </location>
</feature>
<dbReference type="AlphaFoldDB" id="A0AAV2KZF9"/>
<feature type="signal peptide" evidence="1">
    <location>
        <begin position="1"/>
        <end position="19"/>
    </location>
</feature>
<accession>A0AAV2KZF9</accession>
<keyword evidence="3" id="KW-1185">Reference proteome</keyword>
<evidence type="ECO:0000313" key="3">
    <source>
        <dbReference type="Proteomes" id="UP001497482"/>
    </source>
</evidence>
<evidence type="ECO:0000256" key="1">
    <source>
        <dbReference type="SAM" id="SignalP"/>
    </source>
</evidence>
<organism evidence="2 3">
    <name type="scientific">Knipowitschia caucasica</name>
    <name type="common">Caucasian dwarf goby</name>
    <name type="synonym">Pomatoschistus caucasicus</name>
    <dbReference type="NCBI Taxonomy" id="637954"/>
    <lineage>
        <taxon>Eukaryota</taxon>
        <taxon>Metazoa</taxon>
        <taxon>Chordata</taxon>
        <taxon>Craniata</taxon>
        <taxon>Vertebrata</taxon>
        <taxon>Euteleostomi</taxon>
        <taxon>Actinopterygii</taxon>
        <taxon>Neopterygii</taxon>
        <taxon>Teleostei</taxon>
        <taxon>Neoteleostei</taxon>
        <taxon>Acanthomorphata</taxon>
        <taxon>Gobiaria</taxon>
        <taxon>Gobiiformes</taxon>
        <taxon>Gobioidei</taxon>
        <taxon>Gobiidae</taxon>
        <taxon>Gobiinae</taxon>
        <taxon>Knipowitschia</taxon>
    </lineage>
</organism>
<protein>
    <submittedName>
        <fullName evidence="2">Uncharacterized protein</fullName>
    </submittedName>
</protein>
<gene>
    <name evidence="2" type="ORF">KC01_LOCUS22585</name>
</gene>
<dbReference type="EMBL" id="OZ035824">
    <property type="protein sequence ID" value="CAL1593482.1"/>
    <property type="molecule type" value="Genomic_DNA"/>
</dbReference>
<sequence length="88" mass="9718">MDRLLIWIFLLGFLQTALAQGVTSLGFLNMKLDSYVDLNNETLSELITEFLRKILESAEFEVAVTYIENEVIGLATNATASASATDQT</sequence>
<keyword evidence="1" id="KW-0732">Signal</keyword>
<name>A0AAV2KZF9_KNICA</name>
<proteinExistence type="predicted"/>
<evidence type="ECO:0000313" key="2">
    <source>
        <dbReference type="EMBL" id="CAL1593482.1"/>
    </source>
</evidence>
<dbReference type="Proteomes" id="UP001497482">
    <property type="component" value="Chromosome 2"/>
</dbReference>